<gene>
    <name evidence="1" type="ORF">TDUB1175_LOCUS20908</name>
</gene>
<accession>A0A7R9WFK0</accession>
<name>A0A7R9WFK0_9STRA</name>
<sequence>MAGGQGERTADNLFLAIERQSATDEIRELLKTCPASSLGETDSMGSPPLLRAVQCQAPLGTVLALLRECSKTGVGMTDPYGRTALHWLIEEGYPSEEILAVLNAHPQAVSMVDGFGSTPLHYIARKRLIRRTYDSSVLRKVIEADPEAIRALDGRGRTPLVLGKARGAPTEALTILSNTELLVKGTPSYQEATSIFSSFQSLEWWWGMKFVVDVHPAVLGEVENLRQKLLPHILSKEWRWNVLGVTFELVRTFGTAPCVE</sequence>
<evidence type="ECO:0000313" key="1">
    <source>
        <dbReference type="EMBL" id="CAD8322491.1"/>
    </source>
</evidence>
<dbReference type="EMBL" id="HBED01041549">
    <property type="protein sequence ID" value="CAD8322491.1"/>
    <property type="molecule type" value="Transcribed_RNA"/>
</dbReference>
<dbReference type="InterPro" id="IPR036770">
    <property type="entry name" value="Ankyrin_rpt-contain_sf"/>
</dbReference>
<dbReference type="SUPFAM" id="SSF48403">
    <property type="entry name" value="Ankyrin repeat"/>
    <property type="match status" value="1"/>
</dbReference>
<organism evidence="1">
    <name type="scientific">Pseudictyota dubia</name>
    <dbReference type="NCBI Taxonomy" id="2749911"/>
    <lineage>
        <taxon>Eukaryota</taxon>
        <taxon>Sar</taxon>
        <taxon>Stramenopiles</taxon>
        <taxon>Ochrophyta</taxon>
        <taxon>Bacillariophyta</taxon>
        <taxon>Mediophyceae</taxon>
        <taxon>Biddulphiophycidae</taxon>
        <taxon>Eupodiscales</taxon>
        <taxon>Odontellaceae</taxon>
        <taxon>Pseudictyota</taxon>
    </lineage>
</organism>
<reference evidence="1" key="1">
    <citation type="submission" date="2021-01" db="EMBL/GenBank/DDBJ databases">
        <authorList>
            <person name="Corre E."/>
            <person name="Pelletier E."/>
            <person name="Niang G."/>
            <person name="Scheremetjew M."/>
            <person name="Finn R."/>
            <person name="Kale V."/>
            <person name="Holt S."/>
            <person name="Cochrane G."/>
            <person name="Meng A."/>
            <person name="Brown T."/>
            <person name="Cohen L."/>
        </authorList>
    </citation>
    <scope>NUCLEOTIDE SEQUENCE</scope>
    <source>
        <strain evidence="1">CCMP147</strain>
    </source>
</reference>
<dbReference type="AlphaFoldDB" id="A0A7R9WFK0"/>
<protein>
    <submittedName>
        <fullName evidence="1">Uncharacterized protein</fullName>
    </submittedName>
</protein>
<proteinExistence type="predicted"/>
<dbReference type="Gene3D" id="1.25.40.20">
    <property type="entry name" value="Ankyrin repeat-containing domain"/>
    <property type="match status" value="1"/>
</dbReference>